<dbReference type="OrthoDB" id="3215907at2759"/>
<organism evidence="2 3">
    <name type="scientific">Grifola frondosa</name>
    <name type="common">Maitake</name>
    <name type="synonym">Polyporus frondosus</name>
    <dbReference type="NCBI Taxonomy" id="5627"/>
    <lineage>
        <taxon>Eukaryota</taxon>
        <taxon>Fungi</taxon>
        <taxon>Dikarya</taxon>
        <taxon>Basidiomycota</taxon>
        <taxon>Agaricomycotina</taxon>
        <taxon>Agaricomycetes</taxon>
        <taxon>Polyporales</taxon>
        <taxon>Grifolaceae</taxon>
        <taxon>Grifola</taxon>
    </lineage>
</organism>
<dbReference type="EMBL" id="LUGG01000002">
    <property type="protein sequence ID" value="OBZ77365.1"/>
    <property type="molecule type" value="Genomic_DNA"/>
</dbReference>
<feature type="region of interest" description="Disordered" evidence="1">
    <location>
        <begin position="107"/>
        <end position="148"/>
    </location>
</feature>
<feature type="compositionally biased region" description="Low complexity" evidence="1">
    <location>
        <begin position="75"/>
        <end position="84"/>
    </location>
</feature>
<feature type="compositionally biased region" description="Basic and acidic residues" evidence="1">
    <location>
        <begin position="289"/>
        <end position="301"/>
    </location>
</feature>
<feature type="compositionally biased region" description="Polar residues" evidence="1">
    <location>
        <begin position="246"/>
        <end position="261"/>
    </location>
</feature>
<reference evidence="2 3" key="1">
    <citation type="submission" date="2016-03" db="EMBL/GenBank/DDBJ databases">
        <title>Whole genome sequencing of Grifola frondosa 9006-11.</title>
        <authorList>
            <person name="Min B."/>
            <person name="Park H."/>
            <person name="Kim J.-G."/>
            <person name="Cho H."/>
            <person name="Oh Y.-L."/>
            <person name="Kong W.-S."/>
            <person name="Choi I.-G."/>
        </authorList>
    </citation>
    <scope>NUCLEOTIDE SEQUENCE [LARGE SCALE GENOMIC DNA]</scope>
    <source>
        <strain evidence="2 3">9006-11</strain>
    </source>
</reference>
<gene>
    <name evidence="2" type="ORF">A0H81_01854</name>
</gene>
<comment type="caution">
    <text evidence="2">The sequence shown here is derived from an EMBL/GenBank/DDBJ whole genome shotgun (WGS) entry which is preliminary data.</text>
</comment>
<feature type="region of interest" description="Disordered" evidence="1">
    <location>
        <begin position="227"/>
        <end position="301"/>
    </location>
</feature>
<accession>A0A1C7MKH8</accession>
<dbReference type="Proteomes" id="UP000092993">
    <property type="component" value="Unassembled WGS sequence"/>
</dbReference>
<keyword evidence="3" id="KW-1185">Reference proteome</keyword>
<feature type="compositionally biased region" description="Basic and acidic residues" evidence="1">
    <location>
        <begin position="263"/>
        <end position="276"/>
    </location>
</feature>
<name>A0A1C7MKH8_GRIFR</name>
<feature type="compositionally biased region" description="Low complexity" evidence="1">
    <location>
        <begin position="108"/>
        <end position="130"/>
    </location>
</feature>
<protein>
    <submittedName>
        <fullName evidence="2">Uncharacterized protein</fullName>
    </submittedName>
</protein>
<feature type="compositionally biased region" description="Polar residues" evidence="1">
    <location>
        <begin position="193"/>
        <end position="202"/>
    </location>
</feature>
<dbReference type="OMA" id="SHPVIRF"/>
<evidence type="ECO:0000313" key="3">
    <source>
        <dbReference type="Proteomes" id="UP000092993"/>
    </source>
</evidence>
<dbReference type="AlphaFoldDB" id="A0A1C7MKH8"/>
<feature type="compositionally biased region" description="Basic residues" evidence="1">
    <location>
        <begin position="277"/>
        <end position="288"/>
    </location>
</feature>
<feature type="region of interest" description="Disordered" evidence="1">
    <location>
        <begin position="75"/>
        <end position="94"/>
    </location>
</feature>
<proteinExistence type="predicted"/>
<feature type="region of interest" description="Disordered" evidence="1">
    <location>
        <begin position="164"/>
        <end position="202"/>
    </location>
</feature>
<evidence type="ECO:0000313" key="2">
    <source>
        <dbReference type="EMBL" id="OBZ77365.1"/>
    </source>
</evidence>
<sequence>MGKAYRAAALLYSNPSGLHDSYFTAHHRLYILISGDVDCCHQRAHLIRTNNKLGQMLGSTPHILDCSYRDTASPALPAAPLSHPSRSKSHSRDKSLPEIIDDDIRAISPVSVHSTSSTSSRESARSNVSSQKREQSWRVPYPAERPPLLTLSTPVRQRTAMKPTVETIPGSPSGIPSEETDDTHPYHPLESPTEPSFNIPSQASMRREKMQRLTKKLGENIPIDLVFPPTPAVESDSDEESPLLETPTTMRSCSSLPTIQEDSPERESLALEEPLRRSRSAHGARHRSSHGDGSRRHKRDVDTFDGMQCVGVSASAGTKGKGISGRWVKKRVPFEQIGGPWSTGFFGM</sequence>
<evidence type="ECO:0000256" key="1">
    <source>
        <dbReference type="SAM" id="MobiDB-lite"/>
    </source>
</evidence>